<dbReference type="EMBL" id="QKWP01002935">
    <property type="protein sequence ID" value="RIB01792.1"/>
    <property type="molecule type" value="Genomic_DNA"/>
</dbReference>
<keyword evidence="1" id="KW-0732">Signal</keyword>
<evidence type="ECO:0000313" key="3">
    <source>
        <dbReference type="Proteomes" id="UP000266673"/>
    </source>
</evidence>
<gene>
    <name evidence="2" type="ORF">C2G38_2229647</name>
</gene>
<keyword evidence="3" id="KW-1185">Reference proteome</keyword>
<evidence type="ECO:0000313" key="2">
    <source>
        <dbReference type="EMBL" id="RIB01792.1"/>
    </source>
</evidence>
<proteinExistence type="predicted"/>
<organism evidence="2 3">
    <name type="scientific">Gigaspora rosea</name>
    <dbReference type="NCBI Taxonomy" id="44941"/>
    <lineage>
        <taxon>Eukaryota</taxon>
        <taxon>Fungi</taxon>
        <taxon>Fungi incertae sedis</taxon>
        <taxon>Mucoromycota</taxon>
        <taxon>Glomeromycotina</taxon>
        <taxon>Glomeromycetes</taxon>
        <taxon>Diversisporales</taxon>
        <taxon>Gigasporaceae</taxon>
        <taxon>Gigaspora</taxon>
    </lineage>
</organism>
<name>A0A397TUK1_9GLOM</name>
<evidence type="ECO:0000256" key="1">
    <source>
        <dbReference type="SAM" id="SignalP"/>
    </source>
</evidence>
<protein>
    <submittedName>
        <fullName evidence="2">Uncharacterized protein</fullName>
    </submittedName>
</protein>
<feature type="chain" id="PRO_5017254586" evidence="1">
    <location>
        <begin position="27"/>
        <end position="156"/>
    </location>
</feature>
<comment type="caution">
    <text evidence="2">The sequence shown here is derived from an EMBL/GenBank/DDBJ whole genome shotgun (WGS) entry which is preliminary data.</text>
</comment>
<sequence length="156" mass="17337">MKELNFGFFALTLVTLFAVVNTSSLAVPFNKIFQCTKNNNEPIYPFEVTMSPYPPAPVDNVFTVSGNFHLESGWLDILFERHGQIDLQIANMCSNMTGCDLCGVVDGCPSENNSFKTVIKFNLKSPSVLSGPYLLKVRVFNSNTPMFGCVYALKYP</sequence>
<accession>A0A397TUK1</accession>
<feature type="signal peptide" evidence="1">
    <location>
        <begin position="1"/>
        <end position="26"/>
    </location>
</feature>
<dbReference type="AlphaFoldDB" id="A0A397TUK1"/>
<reference evidence="2 3" key="1">
    <citation type="submission" date="2018-06" db="EMBL/GenBank/DDBJ databases">
        <title>Comparative genomics reveals the genomic features of Rhizophagus irregularis, R. cerebriforme, R. diaphanum and Gigaspora rosea, and their symbiotic lifestyle signature.</title>
        <authorList>
            <person name="Morin E."/>
            <person name="San Clemente H."/>
            <person name="Chen E.C.H."/>
            <person name="De La Providencia I."/>
            <person name="Hainaut M."/>
            <person name="Kuo A."/>
            <person name="Kohler A."/>
            <person name="Murat C."/>
            <person name="Tang N."/>
            <person name="Roy S."/>
            <person name="Loubradou J."/>
            <person name="Henrissat B."/>
            <person name="Grigoriev I.V."/>
            <person name="Corradi N."/>
            <person name="Roux C."/>
            <person name="Martin F.M."/>
        </authorList>
    </citation>
    <scope>NUCLEOTIDE SEQUENCE [LARGE SCALE GENOMIC DNA]</scope>
    <source>
        <strain evidence="2 3">DAOM 194757</strain>
    </source>
</reference>
<dbReference type="Proteomes" id="UP000266673">
    <property type="component" value="Unassembled WGS sequence"/>
</dbReference>